<comment type="cofactor">
    <cofactor evidence="2">
        <name>Co(2+)</name>
        <dbReference type="ChEBI" id="CHEBI:48828"/>
    </cofactor>
</comment>
<reference evidence="15" key="1">
    <citation type="submission" date="2017-02" db="EMBL/GenBank/DDBJ databases">
        <authorList>
            <person name="Varghese N."/>
            <person name="Submissions S."/>
        </authorList>
    </citation>
    <scope>NUCLEOTIDE SEQUENCE [LARGE SCALE GENOMIC DNA]</scope>
    <source>
        <strain evidence="15">DSM 24967</strain>
    </source>
</reference>
<dbReference type="EMBL" id="FUYQ01000005">
    <property type="protein sequence ID" value="SKB41064.1"/>
    <property type="molecule type" value="Genomic_DNA"/>
</dbReference>
<evidence type="ECO:0000256" key="6">
    <source>
        <dbReference type="ARBA" id="ARBA00022723"/>
    </source>
</evidence>
<proteinExistence type="predicted"/>
<name>A0A1T5B1H4_9BACT</name>
<keyword evidence="10" id="KW-0482">Metalloprotease</keyword>
<dbReference type="CDD" id="cd14789">
    <property type="entry name" value="Tiki"/>
    <property type="match status" value="1"/>
</dbReference>
<evidence type="ECO:0000313" key="14">
    <source>
        <dbReference type="EMBL" id="SKB41064.1"/>
    </source>
</evidence>
<keyword evidence="11" id="KW-0472">Membrane</keyword>
<dbReference type="GO" id="GO:0046872">
    <property type="term" value="F:metal ion binding"/>
    <property type="evidence" value="ECO:0007669"/>
    <property type="project" value="UniProtKB-KW"/>
</dbReference>
<keyword evidence="7 13" id="KW-0732">Signal</keyword>
<keyword evidence="8" id="KW-0378">Hydrolase</keyword>
<evidence type="ECO:0000256" key="8">
    <source>
        <dbReference type="ARBA" id="ARBA00022801"/>
    </source>
</evidence>
<dbReference type="RefSeq" id="WP_079682663.1">
    <property type="nucleotide sequence ID" value="NZ_FUYQ01000005.1"/>
</dbReference>
<evidence type="ECO:0000256" key="5">
    <source>
        <dbReference type="ARBA" id="ARBA00022692"/>
    </source>
</evidence>
<gene>
    <name evidence="14" type="ORF">SAMN05660349_00999</name>
</gene>
<evidence type="ECO:0000256" key="12">
    <source>
        <dbReference type="ARBA" id="ARBA00023180"/>
    </source>
</evidence>
<evidence type="ECO:0000256" key="7">
    <source>
        <dbReference type="ARBA" id="ARBA00022729"/>
    </source>
</evidence>
<organism evidence="14 15">
    <name type="scientific">Parabacteroides chartae</name>
    <dbReference type="NCBI Taxonomy" id="1037355"/>
    <lineage>
        <taxon>Bacteria</taxon>
        <taxon>Pseudomonadati</taxon>
        <taxon>Bacteroidota</taxon>
        <taxon>Bacteroidia</taxon>
        <taxon>Bacteroidales</taxon>
        <taxon>Tannerellaceae</taxon>
        <taxon>Parabacteroides</taxon>
    </lineage>
</organism>
<dbReference type="GO" id="GO:0030178">
    <property type="term" value="P:negative regulation of Wnt signaling pathway"/>
    <property type="evidence" value="ECO:0007669"/>
    <property type="project" value="InterPro"/>
</dbReference>
<dbReference type="PANTHER" id="PTHR31120">
    <property type="entry name" value="METALLOPROTEASE TIKI"/>
    <property type="match status" value="1"/>
</dbReference>
<dbReference type="Proteomes" id="UP000190852">
    <property type="component" value="Unassembled WGS sequence"/>
</dbReference>
<keyword evidence="6" id="KW-0479">Metal-binding</keyword>
<dbReference type="GO" id="GO:0016020">
    <property type="term" value="C:membrane"/>
    <property type="evidence" value="ECO:0007669"/>
    <property type="project" value="UniProtKB-SubCell"/>
</dbReference>
<evidence type="ECO:0000256" key="1">
    <source>
        <dbReference type="ARBA" id="ARBA00001936"/>
    </source>
</evidence>
<keyword evidence="15" id="KW-1185">Reference proteome</keyword>
<dbReference type="GO" id="GO:0004222">
    <property type="term" value="F:metalloendopeptidase activity"/>
    <property type="evidence" value="ECO:0007669"/>
    <property type="project" value="TreeGrafter"/>
</dbReference>
<evidence type="ECO:0000256" key="11">
    <source>
        <dbReference type="ARBA" id="ARBA00023136"/>
    </source>
</evidence>
<feature type="signal peptide" evidence="13">
    <location>
        <begin position="1"/>
        <end position="23"/>
    </location>
</feature>
<accession>A0A1T5B1H4</accession>
<protein>
    <submittedName>
        <fullName evidence="14">TraB family protein</fullName>
    </submittedName>
</protein>
<feature type="chain" id="PRO_5010517446" evidence="13">
    <location>
        <begin position="24"/>
        <end position="331"/>
    </location>
</feature>
<evidence type="ECO:0000256" key="13">
    <source>
        <dbReference type="SAM" id="SignalP"/>
    </source>
</evidence>
<evidence type="ECO:0000313" key="15">
    <source>
        <dbReference type="Proteomes" id="UP000190852"/>
    </source>
</evidence>
<keyword evidence="9" id="KW-1133">Transmembrane helix</keyword>
<evidence type="ECO:0000256" key="2">
    <source>
        <dbReference type="ARBA" id="ARBA00001941"/>
    </source>
</evidence>
<evidence type="ECO:0000256" key="4">
    <source>
        <dbReference type="ARBA" id="ARBA00022670"/>
    </source>
</evidence>
<sequence length="331" mass="37292">MKIINKFLLISHIVFLASTFCSASNSVKNGLLWKISGNGLNAPSYLFGTAHGGPFVAATLILDSVPHLNEIFSSVNQFVGERGLTPINIIKAEFEMDSTYADYLNKEDRIIMDRILLRYLNTTSEKTKISPKILQTLIDSKMSVEIYRDIIFKEFKPNSDVANVLSTELKHISDVSMDYHMMAKAKNDGYTIIGLDNLIEMNWENISLSEPPLSTQIEDLVQLIKTNAIESKIRKRLEDTQGLKNAYYKQDLDKIEEFYVSSMAKNKSDISIPNGLFEEILFGRSKKWMEHIPGIILEKPSFIAVGVAHLPGKDGLINLLRLQGFTVEPVN</sequence>
<keyword evidence="5" id="KW-0812">Transmembrane</keyword>
<comment type="cofactor">
    <cofactor evidence="1">
        <name>Mn(2+)</name>
        <dbReference type="ChEBI" id="CHEBI:29035"/>
    </cofactor>
</comment>
<comment type="subcellular location">
    <subcellularLocation>
        <location evidence="3">Membrane</location>
        <topology evidence="3">Single-pass type I membrane protein</topology>
    </subcellularLocation>
</comment>
<dbReference type="AlphaFoldDB" id="A0A1T5B1H4"/>
<dbReference type="InterPro" id="IPR040230">
    <property type="entry name" value="TIKI1/2-like"/>
</dbReference>
<evidence type="ECO:0000256" key="3">
    <source>
        <dbReference type="ARBA" id="ARBA00004479"/>
    </source>
</evidence>
<dbReference type="Pfam" id="PF01963">
    <property type="entry name" value="TraB_PrgY_gumN"/>
    <property type="match status" value="1"/>
</dbReference>
<keyword evidence="12" id="KW-0325">Glycoprotein</keyword>
<dbReference type="PANTHER" id="PTHR31120:SF6">
    <property type="entry name" value="METALLOPROTEASE TIKI HOMOLOG"/>
    <property type="match status" value="1"/>
</dbReference>
<keyword evidence="4" id="KW-0645">Protease</keyword>
<evidence type="ECO:0000256" key="10">
    <source>
        <dbReference type="ARBA" id="ARBA00023049"/>
    </source>
</evidence>
<evidence type="ECO:0000256" key="9">
    <source>
        <dbReference type="ARBA" id="ARBA00022989"/>
    </source>
</evidence>
<dbReference type="InterPro" id="IPR002816">
    <property type="entry name" value="TraB/PrgY/GumN_fam"/>
</dbReference>
<dbReference type="GO" id="GO:0006508">
    <property type="term" value="P:proteolysis"/>
    <property type="evidence" value="ECO:0007669"/>
    <property type="project" value="UniProtKB-KW"/>
</dbReference>